<dbReference type="PANTHER" id="PTHR31571:SF1">
    <property type="entry name" value="ALTERED INHERITANCE OF MITOCHONDRIA PROTEIN 6"/>
    <property type="match status" value="1"/>
</dbReference>
<accession>A0A1E1MGW8</accession>
<comment type="similarity">
    <text evidence="1">Belongs to the AIM6 family.</text>
</comment>
<gene>
    <name evidence="5" type="ORF">RSE6_09030</name>
</gene>
<dbReference type="InterPro" id="IPR051236">
    <property type="entry name" value="HAT_RTT109-like"/>
</dbReference>
<dbReference type="EMBL" id="FJVC01000330">
    <property type="protein sequence ID" value="CZT48349.1"/>
    <property type="molecule type" value="Genomic_DNA"/>
</dbReference>
<dbReference type="GO" id="GO:0006629">
    <property type="term" value="P:lipid metabolic process"/>
    <property type="evidence" value="ECO:0007669"/>
    <property type="project" value="InterPro"/>
</dbReference>
<dbReference type="InterPro" id="IPR017946">
    <property type="entry name" value="PLC-like_Pdiesterase_TIM-brl"/>
</dbReference>
<dbReference type="Proteomes" id="UP000177625">
    <property type="component" value="Unassembled WGS sequence"/>
</dbReference>
<feature type="compositionally biased region" description="Basic and acidic residues" evidence="3">
    <location>
        <begin position="35"/>
        <end position="44"/>
    </location>
</feature>
<dbReference type="SUPFAM" id="SSF51695">
    <property type="entry name" value="PLC-like phosphodiesterases"/>
    <property type="match status" value="1"/>
</dbReference>
<keyword evidence="6" id="KW-1185">Reference proteome</keyword>
<evidence type="ECO:0000256" key="2">
    <source>
        <dbReference type="ARBA" id="ARBA00014286"/>
    </source>
</evidence>
<dbReference type="GO" id="GO:0008081">
    <property type="term" value="F:phosphoric diester hydrolase activity"/>
    <property type="evidence" value="ECO:0007669"/>
    <property type="project" value="InterPro"/>
</dbReference>
<evidence type="ECO:0000256" key="1">
    <source>
        <dbReference type="ARBA" id="ARBA00008858"/>
    </source>
</evidence>
<proteinExistence type="inferred from homology"/>
<keyword evidence="4" id="KW-0812">Transmembrane</keyword>
<name>A0A1E1MGW8_RHYSE</name>
<keyword evidence="4" id="KW-0472">Membrane</keyword>
<feature type="region of interest" description="Disordered" evidence="3">
    <location>
        <begin position="354"/>
        <end position="380"/>
    </location>
</feature>
<feature type="transmembrane region" description="Helical" evidence="4">
    <location>
        <begin position="109"/>
        <end position="131"/>
    </location>
</feature>
<dbReference type="AlphaFoldDB" id="A0A1E1MGW8"/>
<evidence type="ECO:0000313" key="5">
    <source>
        <dbReference type="EMBL" id="CZT48349.1"/>
    </source>
</evidence>
<evidence type="ECO:0000256" key="3">
    <source>
        <dbReference type="SAM" id="MobiDB-lite"/>
    </source>
</evidence>
<keyword evidence="4" id="KW-1133">Transmembrane helix</keyword>
<evidence type="ECO:0000256" key="4">
    <source>
        <dbReference type="SAM" id="Phobius"/>
    </source>
</evidence>
<protein>
    <recommendedName>
        <fullName evidence="2">Altered inheritance of mitochondria protein 6</fullName>
    </recommendedName>
</protein>
<reference evidence="6" key="1">
    <citation type="submission" date="2016-03" db="EMBL/GenBank/DDBJ databases">
        <authorList>
            <person name="Guldener U."/>
        </authorList>
    </citation>
    <scope>NUCLEOTIDE SEQUENCE [LARGE SCALE GENOMIC DNA]</scope>
</reference>
<dbReference type="PANTHER" id="PTHR31571">
    <property type="entry name" value="ALTERED INHERITANCE OF MITOCHONDRIA PROTEIN 6"/>
    <property type="match status" value="1"/>
</dbReference>
<evidence type="ECO:0000313" key="6">
    <source>
        <dbReference type="Proteomes" id="UP000177625"/>
    </source>
</evidence>
<organism evidence="5 6">
    <name type="scientific">Rhynchosporium secalis</name>
    <name type="common">Barley scald fungus</name>
    <dbReference type="NCBI Taxonomy" id="38038"/>
    <lineage>
        <taxon>Eukaryota</taxon>
        <taxon>Fungi</taxon>
        <taxon>Dikarya</taxon>
        <taxon>Ascomycota</taxon>
        <taxon>Pezizomycotina</taxon>
        <taxon>Leotiomycetes</taxon>
        <taxon>Helotiales</taxon>
        <taxon>Ploettnerulaceae</taxon>
        <taxon>Rhynchosporium</taxon>
    </lineage>
</organism>
<sequence length="508" mass="57375">MSFSGDRDYRDSLLRSHFADDSEAGDSRNSFAQDRLNDSPRKPLDQVATGPLQPFTIDGSNLKGSGSLLSIFKSSIRIYFHQQQTNSTSRLWPKLKPFLRRTLSRHLRFSNFVLYLVIGCLSILGLIHVVGNVLDALEVRLPDSIDWVLSHWGQAGELTEGFGQWPTDATGDVHPVQCHSHNDYWRSVPLYAAVHAGCTSVEADVWLIDNELYVGHKRDALTADRTLINLYISPLLDLIGKQNPPDKHQSDEDYSPRLPQDLPFNGVFDVDPTQTFVLLIDFKTSGPALWPQLDAQLTPFRKKGYLTFFNGTGIVERPITIVVTGNAPFDLLTANDTYRDVFFDAPLHELADLSSPWPNPNRAQDSTRGHVQPKPDPPASNIVEGRVSTTSTMLEDRSQGRPGTLTFNNASIYSPFNSYYASTSFTKSIGHVWGSRLTQKQLQLIRGHIRGAHQRGLRVRYWSLPQWPIGLRNHVWHILIREGVDMLSVDDLRDATGRDWRRKKGLWN</sequence>
<feature type="region of interest" description="Disordered" evidence="3">
    <location>
        <begin position="20"/>
        <end position="47"/>
    </location>
</feature>